<proteinExistence type="predicted"/>
<evidence type="ECO:0000313" key="1">
    <source>
        <dbReference type="Proteomes" id="UP000887565"/>
    </source>
</evidence>
<organism evidence="1 2">
    <name type="scientific">Romanomermis culicivorax</name>
    <name type="common">Nematode worm</name>
    <dbReference type="NCBI Taxonomy" id="13658"/>
    <lineage>
        <taxon>Eukaryota</taxon>
        <taxon>Metazoa</taxon>
        <taxon>Ecdysozoa</taxon>
        <taxon>Nematoda</taxon>
        <taxon>Enoplea</taxon>
        <taxon>Dorylaimia</taxon>
        <taxon>Mermithida</taxon>
        <taxon>Mermithoidea</taxon>
        <taxon>Mermithidae</taxon>
        <taxon>Romanomermis</taxon>
    </lineage>
</organism>
<reference evidence="2" key="1">
    <citation type="submission" date="2022-11" db="UniProtKB">
        <authorList>
            <consortium name="WormBaseParasite"/>
        </authorList>
    </citation>
    <scope>IDENTIFICATION</scope>
</reference>
<evidence type="ECO:0000313" key="2">
    <source>
        <dbReference type="WBParaSite" id="nRc.2.0.1.t36524-RA"/>
    </source>
</evidence>
<sequence>SIFRLERRAKGPGAPLADAKHRKTFIGILQASGVTGVKLFSIGWRSVSGHVKNGFIVDANFNPNIDSRIGIVDYSAKKVIPMQFARIDVEFQMFFCEFKAT</sequence>
<dbReference type="WBParaSite" id="nRc.2.0.1.t36524-RA">
    <property type="protein sequence ID" value="nRc.2.0.1.t36524-RA"/>
    <property type="gene ID" value="nRc.2.0.1.g36524"/>
</dbReference>
<protein>
    <submittedName>
        <fullName evidence="2">Uncharacterized protein</fullName>
    </submittedName>
</protein>
<dbReference type="Proteomes" id="UP000887565">
    <property type="component" value="Unplaced"/>
</dbReference>
<dbReference type="AlphaFoldDB" id="A0A915KF00"/>
<name>A0A915KF00_ROMCU</name>
<keyword evidence="1" id="KW-1185">Reference proteome</keyword>
<accession>A0A915KF00</accession>